<dbReference type="Gene3D" id="1.10.4080.10">
    <property type="entry name" value="ADP-ribosylation/Crystallin J1"/>
    <property type="match status" value="1"/>
</dbReference>
<evidence type="ECO:0000313" key="1">
    <source>
        <dbReference type="EMBL" id="MEG3438212.1"/>
    </source>
</evidence>
<keyword evidence="2" id="KW-1185">Reference proteome</keyword>
<dbReference type="AlphaFoldDB" id="A0AAW9QK97"/>
<name>A0AAW9QK97_9CHRO</name>
<dbReference type="InterPro" id="IPR036705">
    <property type="entry name" value="Ribosyl_crysJ1_sf"/>
</dbReference>
<reference evidence="1 2" key="1">
    <citation type="submission" date="2024-01" db="EMBL/GenBank/DDBJ databases">
        <title>Genomic insights into the taxonomy and metabolism of the cyanobacterium Pannus brasiliensis CCIBt3594.</title>
        <authorList>
            <person name="Machado M."/>
            <person name="Botero N.B."/>
            <person name="Andreote A.P.D."/>
            <person name="Feitosa A.M.T."/>
            <person name="Popin R."/>
            <person name="Sivonen K."/>
            <person name="Fiore M.F."/>
        </authorList>
    </citation>
    <scope>NUCLEOTIDE SEQUENCE [LARGE SCALE GENOMIC DNA]</scope>
    <source>
        <strain evidence="1 2">CCIBt3594</strain>
    </source>
</reference>
<dbReference type="Proteomes" id="UP001328733">
    <property type="component" value="Unassembled WGS sequence"/>
</dbReference>
<proteinExistence type="predicted"/>
<dbReference type="EMBL" id="JBAFSM010000025">
    <property type="protein sequence ID" value="MEG3438212.1"/>
    <property type="molecule type" value="Genomic_DNA"/>
</dbReference>
<gene>
    <name evidence="1" type="ORF">V0288_13870</name>
</gene>
<dbReference type="SUPFAM" id="SSF101478">
    <property type="entry name" value="ADP-ribosylglycohydrolase"/>
    <property type="match status" value="1"/>
</dbReference>
<evidence type="ECO:0000313" key="2">
    <source>
        <dbReference type="Proteomes" id="UP001328733"/>
    </source>
</evidence>
<accession>A0AAW9QK97</accession>
<evidence type="ECO:0008006" key="3">
    <source>
        <dbReference type="Google" id="ProtNLM"/>
    </source>
</evidence>
<organism evidence="1 2">
    <name type="scientific">Pannus brasiliensis CCIBt3594</name>
    <dbReference type="NCBI Taxonomy" id="1427578"/>
    <lineage>
        <taxon>Bacteria</taxon>
        <taxon>Bacillati</taxon>
        <taxon>Cyanobacteriota</taxon>
        <taxon>Cyanophyceae</taxon>
        <taxon>Oscillatoriophycideae</taxon>
        <taxon>Chroococcales</taxon>
        <taxon>Microcystaceae</taxon>
        <taxon>Pannus</taxon>
    </lineage>
</organism>
<comment type="caution">
    <text evidence="1">The sequence shown here is derived from an EMBL/GenBank/DDBJ whole genome shotgun (WGS) entry which is preliminary data.</text>
</comment>
<dbReference type="RefSeq" id="WP_332865693.1">
    <property type="nucleotide sequence ID" value="NZ_JBAFSM010000025.1"/>
</dbReference>
<sequence length="281" mass="31005">MPLFPLDRFQGALLGIYIGESLGNLPGAFPRTRFLCLALENPDPDRLLATLPDGISPEEGSLFALLPEILAFYESPECWRERSEKIARIWSLPSGASADLALWGHALSRVAAGKNPIDRPFPREILPPVETPLFGQLERVRDAIESDRPFPSTARQLARSGEPIGTAIALSLHAFGRTPSDFRLGTRIARSSPYQGALTTVLAGLWSGLYNGITGIPLAWRWRNRTDPLWREIEIRAGELYARWSGVDPRSAVPLSPSSAIATAGTIQPRKNFRPISREDF</sequence>
<protein>
    <recommendedName>
        <fullName evidence="3">ADP-ribosylglycohydrolase</fullName>
    </recommendedName>
</protein>